<evidence type="ECO:0000313" key="2">
    <source>
        <dbReference type="EMBL" id="BEQ15307.1"/>
    </source>
</evidence>
<dbReference type="Pfam" id="PF13646">
    <property type="entry name" value="HEAT_2"/>
    <property type="match status" value="1"/>
</dbReference>
<dbReference type="AlphaFoldDB" id="A0AAU9EFN9"/>
<organism evidence="2 3">
    <name type="scientific">Desulfoferula mesophila</name>
    <dbReference type="NCBI Taxonomy" id="3058419"/>
    <lineage>
        <taxon>Bacteria</taxon>
        <taxon>Pseudomonadati</taxon>
        <taxon>Thermodesulfobacteriota</taxon>
        <taxon>Desulfarculia</taxon>
        <taxon>Desulfarculales</taxon>
        <taxon>Desulfarculaceae</taxon>
        <taxon>Desulfoferula</taxon>
    </lineage>
</organism>
<accession>A0AAU9EFN9</accession>
<keyword evidence="3" id="KW-1185">Reference proteome</keyword>
<dbReference type="InterPro" id="IPR011989">
    <property type="entry name" value="ARM-like"/>
</dbReference>
<dbReference type="Proteomes" id="UP001366166">
    <property type="component" value="Chromosome"/>
</dbReference>
<reference evidence="3" key="1">
    <citation type="journal article" date="2023" name="Arch. Microbiol.">
        <title>Desulfoferula mesophilus gen. nov. sp. nov., a mesophilic sulfate-reducing bacterium isolated from a brackish lake sediment.</title>
        <authorList>
            <person name="Watanabe T."/>
            <person name="Yabe T."/>
            <person name="Tsuji J.M."/>
            <person name="Fukui M."/>
        </authorList>
    </citation>
    <scope>NUCLEOTIDE SEQUENCE [LARGE SCALE GENOMIC DNA]</scope>
    <source>
        <strain evidence="3">12FAK</strain>
    </source>
</reference>
<dbReference type="GO" id="GO:0016491">
    <property type="term" value="F:oxidoreductase activity"/>
    <property type="evidence" value="ECO:0007669"/>
    <property type="project" value="TreeGrafter"/>
</dbReference>
<gene>
    <name evidence="2" type="ORF">FAK_23730</name>
</gene>
<dbReference type="KEGG" id="dmp:FAK_23730"/>
<keyword evidence="1" id="KW-1133">Transmembrane helix</keyword>
<dbReference type="RefSeq" id="WP_338599532.1">
    <property type="nucleotide sequence ID" value="NZ_AP028679.1"/>
</dbReference>
<proteinExistence type="predicted"/>
<evidence type="ECO:0008006" key="4">
    <source>
        <dbReference type="Google" id="ProtNLM"/>
    </source>
</evidence>
<protein>
    <recommendedName>
        <fullName evidence="4">PBS lyase HEAT domain protein repeat-containing protein</fullName>
    </recommendedName>
</protein>
<evidence type="ECO:0000313" key="3">
    <source>
        <dbReference type="Proteomes" id="UP001366166"/>
    </source>
</evidence>
<name>A0AAU9EFN9_9BACT</name>
<keyword evidence="1" id="KW-0812">Transmembrane</keyword>
<dbReference type="InterPro" id="IPR004155">
    <property type="entry name" value="PBS_lyase_HEAT"/>
</dbReference>
<dbReference type="SMART" id="SM00567">
    <property type="entry name" value="EZ_HEAT"/>
    <property type="match status" value="3"/>
</dbReference>
<dbReference type="PANTHER" id="PTHR12697:SF5">
    <property type="entry name" value="DEOXYHYPUSINE HYDROXYLASE"/>
    <property type="match status" value="1"/>
</dbReference>
<dbReference type="PANTHER" id="PTHR12697">
    <property type="entry name" value="PBS LYASE HEAT-LIKE PROTEIN"/>
    <property type="match status" value="1"/>
</dbReference>
<dbReference type="InterPro" id="IPR016024">
    <property type="entry name" value="ARM-type_fold"/>
</dbReference>
<feature type="transmembrane region" description="Helical" evidence="1">
    <location>
        <begin position="12"/>
        <end position="33"/>
    </location>
</feature>
<keyword evidence="1" id="KW-0472">Membrane</keyword>
<dbReference type="EMBL" id="AP028679">
    <property type="protein sequence ID" value="BEQ15307.1"/>
    <property type="molecule type" value="Genomic_DNA"/>
</dbReference>
<dbReference type="Gene3D" id="1.25.10.10">
    <property type="entry name" value="Leucine-rich Repeat Variant"/>
    <property type="match status" value="1"/>
</dbReference>
<sequence>MANDAQSSPSGGTLRITYGLLAGVLCLVLLWSFPAPDLAVSATQARVSATDDHAKAIPCHLQKKVLDTCNRAVQQGLMAPVGALDRATLIALVGASSDQVRAVAVYTLGEIRCSEATATLIALLGDPDPTMRRVAAHALGKIGGEKVVGPLADLINDRSQPIQVRCTAARALGCIGGRHSAKVLQQVVRHDSGQVQSAAMVALHSEAMIIPAKHPNAVDD</sequence>
<evidence type="ECO:0000256" key="1">
    <source>
        <dbReference type="SAM" id="Phobius"/>
    </source>
</evidence>
<dbReference type="SUPFAM" id="SSF48371">
    <property type="entry name" value="ARM repeat"/>
    <property type="match status" value="1"/>
</dbReference>